<keyword evidence="3 10" id="KW-0326">Glycosidase</keyword>
<evidence type="ECO:0000259" key="8">
    <source>
        <dbReference type="Pfam" id="PF18368"/>
    </source>
</evidence>
<dbReference type="InterPro" id="IPR043534">
    <property type="entry name" value="EBDG/EBM"/>
</dbReference>
<dbReference type="SUPFAM" id="SSF49303">
    <property type="entry name" value="beta-Galactosidase/glucuronidase domain"/>
    <property type="match status" value="3"/>
</dbReference>
<evidence type="ECO:0000259" key="9">
    <source>
        <dbReference type="Pfam" id="PF22666"/>
    </source>
</evidence>
<dbReference type="InterPro" id="IPR017853">
    <property type="entry name" value="GH"/>
</dbReference>
<evidence type="ECO:0000313" key="11">
    <source>
        <dbReference type="Proteomes" id="UP000568106"/>
    </source>
</evidence>
<protein>
    <submittedName>
        <fullName evidence="10">Exo-1,4-beta-D-glucosaminidase</fullName>
        <ecNumber evidence="10">3.2.1.165</ecNumber>
    </submittedName>
</protein>
<dbReference type="InterPro" id="IPR041351">
    <property type="entry name" value="Ig_GlcNase"/>
</dbReference>
<comment type="caution">
    <text evidence="10">The sequence shown here is derived from an EMBL/GenBank/DDBJ whole genome shotgun (WGS) entry which is preliminary data.</text>
</comment>
<name>A0A7W8IM99_9BACT</name>
<evidence type="ECO:0000259" key="6">
    <source>
        <dbReference type="Pfam" id="PF00703"/>
    </source>
</evidence>
<dbReference type="AlphaFoldDB" id="A0A7W8IM99"/>
<dbReference type="Gene3D" id="2.60.120.260">
    <property type="entry name" value="Galactose-binding domain-like"/>
    <property type="match status" value="1"/>
</dbReference>
<feature type="region of interest" description="Disordered" evidence="4">
    <location>
        <begin position="898"/>
        <end position="917"/>
    </location>
</feature>
<evidence type="ECO:0000313" key="10">
    <source>
        <dbReference type="EMBL" id="MBB5319095.1"/>
    </source>
</evidence>
<dbReference type="Proteomes" id="UP000568106">
    <property type="component" value="Unassembled WGS sequence"/>
</dbReference>
<evidence type="ECO:0000256" key="1">
    <source>
        <dbReference type="ARBA" id="ARBA00007401"/>
    </source>
</evidence>
<dbReference type="GO" id="GO:0005975">
    <property type="term" value="P:carbohydrate metabolic process"/>
    <property type="evidence" value="ECO:0007669"/>
    <property type="project" value="InterPro"/>
</dbReference>
<dbReference type="Pfam" id="PF00703">
    <property type="entry name" value="Glyco_hydro_2"/>
    <property type="match status" value="1"/>
</dbReference>
<dbReference type="Gene3D" id="2.60.40.10">
    <property type="entry name" value="Immunoglobulins"/>
    <property type="match status" value="3"/>
</dbReference>
<gene>
    <name evidence="10" type="ORF">HDF09_003794</name>
</gene>
<keyword evidence="11" id="KW-1185">Reference proteome</keyword>
<organism evidence="10 11">
    <name type="scientific">Tunturiibacter empetritectus</name>
    <dbReference type="NCBI Taxonomy" id="3069691"/>
    <lineage>
        <taxon>Bacteria</taxon>
        <taxon>Pseudomonadati</taxon>
        <taxon>Acidobacteriota</taxon>
        <taxon>Terriglobia</taxon>
        <taxon>Terriglobales</taxon>
        <taxon>Acidobacteriaceae</taxon>
        <taxon>Tunturiibacter</taxon>
    </lineage>
</organism>
<evidence type="ECO:0000256" key="4">
    <source>
        <dbReference type="SAM" id="MobiDB-lite"/>
    </source>
</evidence>
<comment type="similarity">
    <text evidence="1">Belongs to the glycosyl hydrolase 2 family.</text>
</comment>
<dbReference type="InterPro" id="IPR006102">
    <property type="entry name" value="Ig-like_GH2"/>
</dbReference>
<evidence type="ECO:0000256" key="2">
    <source>
        <dbReference type="ARBA" id="ARBA00022801"/>
    </source>
</evidence>
<keyword evidence="2 10" id="KW-0378">Hydrolase</keyword>
<feature type="domain" description="Mannosidase Ig/CBM-like" evidence="7">
    <location>
        <begin position="685"/>
        <end position="766"/>
    </location>
</feature>
<dbReference type="InterPro" id="IPR008979">
    <property type="entry name" value="Galactose-bd-like_sf"/>
</dbReference>
<feature type="domain" description="Glycoside hydrolase family 2 immunoglobulin-like beta-sandwich" evidence="6">
    <location>
        <begin position="240"/>
        <end position="352"/>
    </location>
</feature>
<dbReference type="SUPFAM" id="SSF49785">
    <property type="entry name" value="Galactose-binding domain-like"/>
    <property type="match status" value="1"/>
</dbReference>
<dbReference type="InterPro" id="IPR013783">
    <property type="entry name" value="Ig-like_fold"/>
</dbReference>
<feature type="chain" id="PRO_5030518482" evidence="5">
    <location>
        <begin position="34"/>
        <end position="917"/>
    </location>
</feature>
<reference evidence="10" key="1">
    <citation type="submission" date="2020-08" db="EMBL/GenBank/DDBJ databases">
        <title>Genomic Encyclopedia of Type Strains, Phase IV (KMG-V): Genome sequencing to study the core and pangenomes of soil and plant-associated prokaryotes.</title>
        <authorList>
            <person name="Whitman W."/>
        </authorList>
    </citation>
    <scope>NUCLEOTIDE SEQUENCE [LARGE SCALE GENOMIC DNA]</scope>
    <source>
        <strain evidence="10">M8UP27</strain>
    </source>
</reference>
<sequence length="917" mass="101477">MTLRTRTTKCLIHRSRLIILGVWLAASHGPARAAAGNPPSAVLLKSGWAVQSDCKVHGVGAELSMSNAPTEGWYPASVPATVLAVQVAAGEFKDPFVGTNLRSIPGTSYPLGENFSNLDMPADSPYRCGWWYRKSFHVAASERGKTLWLRFGGINYRADIWLNGRKIADSDQVQGAYRTYEFDVTKAIKPGEENVLAVETFAPTPTDLGINWVDWNPCPPDKDMGLWGAVSLMTSGPVAVRSPIATTHFPDASLQTAELTVRAEVNNATDHPVEGRLEGTVAGIPISQSVRLAAGEERTISFAPSDFPQLRIEHPQIWWPVDQGAHPLQTLTLRFLLNGSVSDEQTSRFGIREVNSELTAKGYRLFRVNQRPILIRGAGWSQDMLLRQQPERVAEEFRMVHDMHLNTIRLEGKMETDEFFHLADEQGFLVIAGWCCCDHWEHWDKWTPDTLNVATASLTSQILRIRSHPSLIAWFNGSDNPPPANVETAYLKVLEQTHWPNAIVSSASAAPTTVSGPSGVKMTGPYDFVAPSYWLVDTKYGGAYGFNTETSPGPAIPSLQSLKKMLPPDHQWPQDAVWGYHAGGEGFQDIHVFNDAMSATYGEAKTAARYNQVAQSMAFDGERAMFEAYGRNKYNSTGVIQWMLNNAWPSSIWHLYDYYLDAAGGYYGTKKACELLHVQYSYDDHSVYVVNSIYKAAPGLTAVAHVYDINLKELFSKSTPLDVGPDSSIKAFDIPQEVFQTPSTVYFVQLELKNAKDMVESRNFYWVPAKLTEFDWAKTTYTHTPAKISEDMTALQSLAPSRITATARSAGTMVHLHVSNPSKALAFQIAAELDDVQGAKLPRITWSDNYIELMPGEERDLTALLPSDILSRVELKGKSGLKVKIEGWNLEPVTISSQVTPEKSGSPLLVTKATQDQ</sequence>
<dbReference type="Pfam" id="PF22666">
    <property type="entry name" value="Glyco_hydro_2_N2"/>
    <property type="match status" value="1"/>
</dbReference>
<keyword evidence="5" id="KW-0732">Signal</keyword>
<feature type="domain" description="Beta-mannosidase-like galactose-binding" evidence="9">
    <location>
        <begin position="129"/>
        <end position="200"/>
    </location>
</feature>
<accession>A0A7W8IM99</accession>
<evidence type="ECO:0000256" key="3">
    <source>
        <dbReference type="ARBA" id="ARBA00023295"/>
    </source>
</evidence>
<dbReference type="InterPro" id="IPR036156">
    <property type="entry name" value="Beta-gal/glucu_dom_sf"/>
</dbReference>
<dbReference type="InterPro" id="IPR041447">
    <property type="entry name" value="Mannosidase_ig"/>
</dbReference>
<dbReference type="GO" id="GO:0052761">
    <property type="term" value="F:exo-1,4-beta-D-glucosaminidase activity"/>
    <property type="evidence" value="ECO:0007669"/>
    <property type="project" value="UniProtKB-EC"/>
</dbReference>
<dbReference type="Gene3D" id="3.20.20.80">
    <property type="entry name" value="Glycosidases"/>
    <property type="match status" value="1"/>
</dbReference>
<dbReference type="PANTHER" id="PTHR43536">
    <property type="entry name" value="MANNOSYLGLYCOPROTEIN ENDO-BETA-MANNOSIDASE"/>
    <property type="match status" value="1"/>
</dbReference>
<feature type="signal peptide" evidence="5">
    <location>
        <begin position="1"/>
        <end position="33"/>
    </location>
</feature>
<dbReference type="SUPFAM" id="SSF51445">
    <property type="entry name" value="(Trans)glycosidases"/>
    <property type="match status" value="1"/>
</dbReference>
<dbReference type="Pfam" id="PF17786">
    <property type="entry name" value="Mannosidase_ig"/>
    <property type="match status" value="1"/>
</dbReference>
<dbReference type="EC" id="3.2.1.165" evidence="10"/>
<evidence type="ECO:0000259" key="7">
    <source>
        <dbReference type="Pfam" id="PF17786"/>
    </source>
</evidence>
<proteinExistence type="inferred from homology"/>
<evidence type="ECO:0000256" key="5">
    <source>
        <dbReference type="SAM" id="SignalP"/>
    </source>
</evidence>
<dbReference type="PANTHER" id="PTHR43536:SF1">
    <property type="entry name" value="MANNOSYLGLYCOPROTEIN ENDO-BETA-MANNOSIDASE"/>
    <property type="match status" value="1"/>
</dbReference>
<feature type="domain" description="Exo-beta-D-glucosaminidase Ig-fold" evidence="8">
    <location>
        <begin position="782"/>
        <end position="889"/>
    </location>
</feature>
<dbReference type="EMBL" id="JACHDY010000006">
    <property type="protein sequence ID" value="MBB5319095.1"/>
    <property type="molecule type" value="Genomic_DNA"/>
</dbReference>
<dbReference type="InterPro" id="IPR054593">
    <property type="entry name" value="Beta-mannosidase-like_N2"/>
</dbReference>
<dbReference type="Pfam" id="PF18368">
    <property type="entry name" value="Ig_GlcNase"/>
    <property type="match status" value="1"/>
</dbReference>